<gene>
    <name evidence="3" type="ORF">CDD81_3333</name>
</gene>
<keyword evidence="2" id="KW-0732">Signal</keyword>
<organism evidence="3 4">
    <name type="scientific">Ophiocordyceps australis</name>
    <dbReference type="NCBI Taxonomy" id="1399860"/>
    <lineage>
        <taxon>Eukaryota</taxon>
        <taxon>Fungi</taxon>
        <taxon>Dikarya</taxon>
        <taxon>Ascomycota</taxon>
        <taxon>Pezizomycotina</taxon>
        <taxon>Sordariomycetes</taxon>
        <taxon>Hypocreomycetidae</taxon>
        <taxon>Hypocreales</taxon>
        <taxon>Ophiocordycipitaceae</taxon>
        <taxon>Ophiocordyceps</taxon>
    </lineage>
</organism>
<protein>
    <submittedName>
        <fullName evidence="3">Uncharacterized protein</fullName>
    </submittedName>
</protein>
<keyword evidence="4" id="KW-1185">Reference proteome</keyword>
<dbReference type="Proteomes" id="UP000226192">
    <property type="component" value="Unassembled WGS sequence"/>
</dbReference>
<dbReference type="OrthoDB" id="4920884at2759"/>
<name>A0A2C5XXD7_9HYPO</name>
<dbReference type="EMBL" id="NJET01000211">
    <property type="protein sequence ID" value="PHH59374.1"/>
    <property type="molecule type" value="Genomic_DNA"/>
</dbReference>
<feature type="signal peptide" evidence="2">
    <location>
        <begin position="1"/>
        <end position="16"/>
    </location>
</feature>
<evidence type="ECO:0000313" key="3">
    <source>
        <dbReference type="EMBL" id="PHH59374.1"/>
    </source>
</evidence>
<evidence type="ECO:0000313" key="4">
    <source>
        <dbReference type="Proteomes" id="UP000226192"/>
    </source>
</evidence>
<accession>A0A2C5XXD7</accession>
<sequence>MLLWTAICFSTSCACSLVLPRASLGNVDLAKLIHDTPQVAGHKENIIQAVKNDVPFTESRLTVGQASAMKYVKETQRKCFYVRRVMDPESIETEVDVVANVDQPDEVTGEYEVPISISSSTATVNMERLGWNKEVMDESGGSASASAYVGLGMFASSVSATVFGSQRWSDGQSGDTMKQREYRLDVTKVRTCPPFSICRVVTWTYTRKLSGDCFILPILDTQCIDRGQTKGNTSLRLYFGCPPIDDLIDQFFDYKILWTNKFGPSLHGVTMHVPETVRRNKYQAKCTFSHALRWDDGTPVRAQALITEPLGSKRVENGGESEQEEQGEQGVQGEEEEEEEAVAIPDNIPRALEWKLRKNSKFGYCRLENNWAWEPDSWFYIPKSDGGSGAWQDQPSWPRPKGVDSKCRLHSLAPKANKAKRNDEAADKNMKMNRRIIVNMTIDELPSFLRQYKKTLPDSSSQKKSPSRRWWSPLLGWMSCPPGQRRDAKGKCREVINTGFCEVADCQTPQYAVNKCLPLLQGFRF</sequence>
<dbReference type="AlphaFoldDB" id="A0A2C5XXD7"/>
<proteinExistence type="predicted"/>
<evidence type="ECO:0000256" key="1">
    <source>
        <dbReference type="SAM" id="MobiDB-lite"/>
    </source>
</evidence>
<feature type="chain" id="PRO_5012632208" evidence="2">
    <location>
        <begin position="17"/>
        <end position="525"/>
    </location>
</feature>
<feature type="compositionally biased region" description="Acidic residues" evidence="1">
    <location>
        <begin position="319"/>
        <end position="341"/>
    </location>
</feature>
<evidence type="ECO:0000256" key="2">
    <source>
        <dbReference type="SAM" id="SignalP"/>
    </source>
</evidence>
<feature type="region of interest" description="Disordered" evidence="1">
    <location>
        <begin position="307"/>
        <end position="344"/>
    </location>
</feature>
<reference evidence="3 4" key="1">
    <citation type="submission" date="2017-06" db="EMBL/GenBank/DDBJ databases">
        <title>Ant-infecting Ophiocordyceps genomes reveal a high diversity of potential behavioral manipulation genes and a possible major role for enterotoxins.</title>
        <authorList>
            <person name="De Bekker C."/>
            <person name="Evans H.C."/>
            <person name="Brachmann A."/>
            <person name="Hughes D.P."/>
        </authorList>
    </citation>
    <scope>NUCLEOTIDE SEQUENCE [LARGE SCALE GENOMIC DNA]</scope>
    <source>
        <strain evidence="3 4">Map64</strain>
    </source>
</reference>
<comment type="caution">
    <text evidence="3">The sequence shown here is derived from an EMBL/GenBank/DDBJ whole genome shotgun (WGS) entry which is preliminary data.</text>
</comment>